<dbReference type="PROSITE" id="PS50835">
    <property type="entry name" value="IG_LIKE"/>
    <property type="match status" value="2"/>
</dbReference>
<evidence type="ECO:0000259" key="2">
    <source>
        <dbReference type="PROSITE" id="PS50835"/>
    </source>
</evidence>
<dbReference type="OrthoDB" id="5969816at2759"/>
<sequence>MTHWLLNLLTLLMYAGSLECASKRFFTDFLQDLPTPGTGGPTFDTTVPSNITGLVGKTVKLTCRVKNLGNRTVSWVRHRDIHLLTVGRYTYTSDQRFEAMHSPHAEDWTLRIRYAQRKDSGIYECQISTTPPIGHSVYLNIVEPVTEVIGGPELHINKGSTINLTCIVKFAPEPPPTVIWSHNRQVINFDSPRGGISLVTEKGVLTTSRLLVQKAIQQDSGLYTCTPSNANPTSVRVHIVDGEHPAAMHHGGTTHLHASPYTVIILWAFVLLLLQKQQLQSNLRQCIRWRKGTIKLRNKQQHQSGPTLNHRQQQLQQQGHLTRLLSHHHQHYRQQRHYYFDVKSLHSCLLLWWQHRSPTNLQLPNT</sequence>
<dbReference type="SUPFAM" id="SSF48726">
    <property type="entry name" value="Immunoglobulin"/>
    <property type="match status" value="2"/>
</dbReference>
<gene>
    <name evidence="3" type="ORF">FF38_06512</name>
</gene>
<dbReference type="PANTHER" id="PTHR23279:SF5">
    <property type="entry name" value="DEFECTIVE PROBOSCIS EXTENSION RESPONSE 8, ISOFORM A"/>
    <property type="match status" value="1"/>
</dbReference>
<feature type="chain" id="PRO_5005535806" description="Ig-like domain-containing protein" evidence="1">
    <location>
        <begin position="21"/>
        <end position="366"/>
    </location>
</feature>
<dbReference type="InterPro" id="IPR013783">
    <property type="entry name" value="Ig-like_fold"/>
</dbReference>
<dbReference type="FunFam" id="2.60.40.10:FF:000533">
    <property type="entry name" value="Uncharacterized protein, isoform A"/>
    <property type="match status" value="1"/>
</dbReference>
<protein>
    <recommendedName>
        <fullName evidence="2">Ig-like domain-containing protein</fullName>
    </recommendedName>
</protein>
<reference evidence="3 4" key="1">
    <citation type="journal article" date="2015" name="Nat. Commun.">
        <title>Lucilia cuprina genome unlocks parasitic fly biology to underpin future interventions.</title>
        <authorList>
            <person name="Anstead C.A."/>
            <person name="Korhonen P.K."/>
            <person name="Young N.D."/>
            <person name="Hall R.S."/>
            <person name="Jex A.R."/>
            <person name="Murali S.C."/>
            <person name="Hughes D.S."/>
            <person name="Lee S.F."/>
            <person name="Perry T."/>
            <person name="Stroehlein A.J."/>
            <person name="Ansell B.R."/>
            <person name="Breugelmans B."/>
            <person name="Hofmann A."/>
            <person name="Qu J."/>
            <person name="Dugan S."/>
            <person name="Lee S.L."/>
            <person name="Chao H."/>
            <person name="Dinh H."/>
            <person name="Han Y."/>
            <person name="Doddapaneni H.V."/>
            <person name="Worley K.C."/>
            <person name="Muzny D.M."/>
            <person name="Ioannidis P."/>
            <person name="Waterhouse R.M."/>
            <person name="Zdobnov E.M."/>
            <person name="James P.J."/>
            <person name="Bagnall N.H."/>
            <person name="Kotze A.C."/>
            <person name="Gibbs R.A."/>
            <person name="Richards S."/>
            <person name="Batterham P."/>
            <person name="Gasser R.B."/>
        </authorList>
    </citation>
    <scope>NUCLEOTIDE SEQUENCE [LARGE SCALE GENOMIC DNA]</scope>
    <source>
        <strain evidence="3 4">LS</strain>
        <tissue evidence="3">Full body</tissue>
    </source>
</reference>
<dbReference type="Pfam" id="PF07686">
    <property type="entry name" value="V-set"/>
    <property type="match status" value="1"/>
</dbReference>
<dbReference type="Pfam" id="PF00047">
    <property type="entry name" value="ig"/>
    <property type="match status" value="1"/>
</dbReference>
<dbReference type="FunFam" id="2.60.40.10:FF:000129">
    <property type="entry name" value="CLUMA_CG018772, isoform A"/>
    <property type="match status" value="1"/>
</dbReference>
<evidence type="ECO:0000313" key="4">
    <source>
        <dbReference type="Proteomes" id="UP000037069"/>
    </source>
</evidence>
<dbReference type="Gene3D" id="2.60.40.10">
    <property type="entry name" value="Immunoglobulins"/>
    <property type="match status" value="2"/>
</dbReference>
<accession>A0A0L0C4Y8</accession>
<name>A0A0L0C4Y8_LUCCU</name>
<dbReference type="InterPro" id="IPR007110">
    <property type="entry name" value="Ig-like_dom"/>
</dbReference>
<organism evidence="3 4">
    <name type="scientific">Lucilia cuprina</name>
    <name type="common">Green bottle fly</name>
    <name type="synonym">Australian sheep blowfly</name>
    <dbReference type="NCBI Taxonomy" id="7375"/>
    <lineage>
        <taxon>Eukaryota</taxon>
        <taxon>Metazoa</taxon>
        <taxon>Ecdysozoa</taxon>
        <taxon>Arthropoda</taxon>
        <taxon>Hexapoda</taxon>
        <taxon>Insecta</taxon>
        <taxon>Pterygota</taxon>
        <taxon>Neoptera</taxon>
        <taxon>Endopterygota</taxon>
        <taxon>Diptera</taxon>
        <taxon>Brachycera</taxon>
        <taxon>Muscomorpha</taxon>
        <taxon>Oestroidea</taxon>
        <taxon>Calliphoridae</taxon>
        <taxon>Luciliinae</taxon>
        <taxon>Lucilia</taxon>
    </lineage>
</organism>
<proteinExistence type="predicted"/>
<dbReference type="AlphaFoldDB" id="A0A0L0C4Y8"/>
<dbReference type="GO" id="GO:0050808">
    <property type="term" value="P:synapse organization"/>
    <property type="evidence" value="ECO:0007669"/>
    <property type="project" value="TreeGrafter"/>
</dbReference>
<keyword evidence="4" id="KW-1185">Reference proteome</keyword>
<feature type="signal peptide" evidence="1">
    <location>
        <begin position="1"/>
        <end position="20"/>
    </location>
</feature>
<dbReference type="STRING" id="7375.A0A0L0C4Y8"/>
<evidence type="ECO:0000256" key="1">
    <source>
        <dbReference type="SAM" id="SignalP"/>
    </source>
</evidence>
<feature type="domain" description="Ig-like" evidence="2">
    <location>
        <begin position="41"/>
        <end position="128"/>
    </location>
</feature>
<dbReference type="EMBL" id="JRES01000902">
    <property type="protein sequence ID" value="KNC27443.1"/>
    <property type="molecule type" value="Genomic_DNA"/>
</dbReference>
<dbReference type="OMA" id="ECASKRF"/>
<dbReference type="InterPro" id="IPR013106">
    <property type="entry name" value="Ig_V-set"/>
</dbReference>
<keyword evidence="1" id="KW-0732">Signal</keyword>
<dbReference type="SMART" id="SM00408">
    <property type="entry name" value="IGc2"/>
    <property type="match status" value="2"/>
</dbReference>
<dbReference type="Proteomes" id="UP000037069">
    <property type="component" value="Unassembled WGS sequence"/>
</dbReference>
<dbReference type="InterPro" id="IPR003599">
    <property type="entry name" value="Ig_sub"/>
</dbReference>
<evidence type="ECO:0000313" key="3">
    <source>
        <dbReference type="EMBL" id="KNC27443.1"/>
    </source>
</evidence>
<dbReference type="SMART" id="SM00406">
    <property type="entry name" value="IGv"/>
    <property type="match status" value="1"/>
</dbReference>
<dbReference type="GO" id="GO:0032589">
    <property type="term" value="C:neuron projection membrane"/>
    <property type="evidence" value="ECO:0007669"/>
    <property type="project" value="TreeGrafter"/>
</dbReference>
<dbReference type="InterPro" id="IPR036179">
    <property type="entry name" value="Ig-like_dom_sf"/>
</dbReference>
<dbReference type="InterPro" id="IPR003598">
    <property type="entry name" value="Ig_sub2"/>
</dbReference>
<comment type="caution">
    <text evidence="3">The sequence shown here is derived from an EMBL/GenBank/DDBJ whole genome shotgun (WGS) entry which is preliminary data.</text>
</comment>
<dbReference type="SMART" id="SM00409">
    <property type="entry name" value="IG"/>
    <property type="match status" value="2"/>
</dbReference>
<dbReference type="PANTHER" id="PTHR23279">
    <property type="entry name" value="DEFECTIVE PROBOSCIS EXTENSION RESPONSE DPR -RELATED"/>
    <property type="match status" value="1"/>
</dbReference>
<dbReference type="InterPro" id="IPR013151">
    <property type="entry name" value="Immunoglobulin_dom"/>
</dbReference>
<feature type="domain" description="Ig-like" evidence="2">
    <location>
        <begin position="144"/>
        <end position="236"/>
    </location>
</feature>
<dbReference type="InterPro" id="IPR037448">
    <property type="entry name" value="Zig-8"/>
</dbReference>